<dbReference type="CDD" id="cd06579">
    <property type="entry name" value="TM_PBP1_transp_AraH_like"/>
    <property type="match status" value="1"/>
</dbReference>
<evidence type="ECO:0000256" key="6">
    <source>
        <dbReference type="ARBA" id="ARBA00022692"/>
    </source>
</evidence>
<keyword evidence="6 11" id="KW-0812">Transmembrane</keyword>
<feature type="transmembrane region" description="Helical" evidence="11">
    <location>
        <begin position="255"/>
        <end position="273"/>
    </location>
</feature>
<feature type="transmembrane region" description="Helical" evidence="11">
    <location>
        <begin position="343"/>
        <end position="371"/>
    </location>
</feature>
<feature type="transmembrane region" description="Helical" evidence="11">
    <location>
        <begin position="36"/>
        <end position="52"/>
    </location>
</feature>
<feature type="transmembrane region" description="Helical" evidence="11">
    <location>
        <begin position="302"/>
        <end position="323"/>
    </location>
</feature>
<keyword evidence="8 11" id="KW-0472">Membrane</keyword>
<feature type="transmembrane region" description="Helical" evidence="11">
    <location>
        <begin position="192"/>
        <end position="209"/>
    </location>
</feature>
<evidence type="ECO:0000256" key="8">
    <source>
        <dbReference type="ARBA" id="ARBA00023136"/>
    </source>
</evidence>
<feature type="transmembrane region" description="Helical" evidence="11">
    <location>
        <begin position="230"/>
        <end position="249"/>
    </location>
</feature>
<dbReference type="RefSeq" id="WP_397712078.1">
    <property type="nucleotide sequence ID" value="NZ_JBIRGN010000003.1"/>
</dbReference>
<keyword evidence="5" id="KW-0762">Sugar transport</keyword>
<keyword evidence="7 11" id="KW-1133">Transmembrane helix</keyword>
<proteinExistence type="predicted"/>
<evidence type="ECO:0000313" key="13">
    <source>
        <dbReference type="Proteomes" id="UP001610818"/>
    </source>
</evidence>
<dbReference type="PANTHER" id="PTHR32196">
    <property type="entry name" value="ABC TRANSPORTER PERMEASE PROTEIN YPHD-RELATED-RELATED"/>
    <property type="match status" value="1"/>
</dbReference>
<sequence length="409" mass="43418">MTTTTTPPRDASSTPSAKESTRALLLQSVRSNMRQYGMLVALAFIVILFQIWTDGTLLLPNNVSNLIQQNGYILILAIGMMIVIIAGHIDLSVGSLVAFVGAMSAVMMVKHDMPWVLALVLSLLIGAVAGAWQGFFIAYVGIPSFIVTLAGMLLFRGLTQIVLEGQSLSPFPEGFQNIAKGFIPEMGPYTQYHNPTLVLGLVTVAFLIFREWRSRKQQLAYDLDVMPTGLWAAKLVAISAAVIAFTLTLASFHGVPIVLLIMCGLLITLGYVMRNAVVGRHVYALGGNKAAAKLSGVKDKRVTFLIFVNMGVLAALAGCVYAARLNAGTPQAGLNFELEAIAASFIGGASMSGGVGTVMGAVIGGLVLGVLNNGMSLVNIGTDYQQVIKGLVLLAAVGFDVWNKRKVGR</sequence>
<feature type="transmembrane region" description="Helical" evidence="11">
    <location>
        <begin position="72"/>
        <end position="103"/>
    </location>
</feature>
<evidence type="ECO:0000313" key="12">
    <source>
        <dbReference type="EMBL" id="MFH8546466.1"/>
    </source>
</evidence>
<dbReference type="Pfam" id="PF02653">
    <property type="entry name" value="BPD_transp_2"/>
    <property type="match status" value="2"/>
</dbReference>
<evidence type="ECO:0000256" key="10">
    <source>
        <dbReference type="ARBA" id="ARBA00035686"/>
    </source>
</evidence>
<dbReference type="InterPro" id="IPR001851">
    <property type="entry name" value="ABC_transp_permease"/>
</dbReference>
<comment type="function">
    <text evidence="9">Part of the binding-protein-dependent transport system for D-xylose. Probably responsible for the translocation of the substrate across the membrane.</text>
</comment>
<gene>
    <name evidence="12" type="primary">mmsB</name>
    <name evidence="12" type="ORF">ACH4F9_15820</name>
</gene>
<dbReference type="Proteomes" id="UP001610818">
    <property type="component" value="Unassembled WGS sequence"/>
</dbReference>
<protein>
    <recommendedName>
        <fullName evidence="10">Xylose transport system permease protein XylH</fullName>
    </recommendedName>
</protein>
<evidence type="ECO:0000256" key="2">
    <source>
        <dbReference type="ARBA" id="ARBA00022448"/>
    </source>
</evidence>
<comment type="caution">
    <text evidence="12">The sequence shown here is derived from an EMBL/GenBank/DDBJ whole genome shotgun (WGS) entry which is preliminary data.</text>
</comment>
<name>A0ABW7QT10_9ACTN</name>
<evidence type="ECO:0000256" key="4">
    <source>
        <dbReference type="ARBA" id="ARBA00022519"/>
    </source>
</evidence>
<accession>A0ABW7QT10</accession>
<evidence type="ECO:0000256" key="9">
    <source>
        <dbReference type="ARBA" id="ARBA00035611"/>
    </source>
</evidence>
<evidence type="ECO:0000256" key="1">
    <source>
        <dbReference type="ARBA" id="ARBA00004651"/>
    </source>
</evidence>
<keyword evidence="4" id="KW-0997">Cell inner membrane</keyword>
<keyword evidence="2" id="KW-0813">Transport</keyword>
<comment type="subcellular location">
    <subcellularLocation>
        <location evidence="1">Cell membrane</location>
        <topology evidence="1">Multi-pass membrane protein</topology>
    </subcellularLocation>
</comment>
<evidence type="ECO:0000256" key="5">
    <source>
        <dbReference type="ARBA" id="ARBA00022597"/>
    </source>
</evidence>
<reference evidence="12 13" key="1">
    <citation type="submission" date="2024-10" db="EMBL/GenBank/DDBJ databases">
        <title>The Natural Products Discovery Center: Release of the First 8490 Sequenced Strains for Exploring Actinobacteria Biosynthetic Diversity.</title>
        <authorList>
            <person name="Kalkreuter E."/>
            <person name="Kautsar S.A."/>
            <person name="Yang D."/>
            <person name="Bader C.D."/>
            <person name="Teijaro C.N."/>
            <person name="Fluegel L."/>
            <person name="Davis C.M."/>
            <person name="Simpson J.R."/>
            <person name="Lauterbach L."/>
            <person name="Steele A.D."/>
            <person name="Gui C."/>
            <person name="Meng S."/>
            <person name="Li G."/>
            <person name="Viehrig K."/>
            <person name="Ye F."/>
            <person name="Su P."/>
            <person name="Kiefer A.F."/>
            <person name="Nichols A."/>
            <person name="Cepeda A.J."/>
            <person name="Yan W."/>
            <person name="Fan B."/>
            <person name="Jiang Y."/>
            <person name="Adhikari A."/>
            <person name="Zheng C.-J."/>
            <person name="Schuster L."/>
            <person name="Cowan T.M."/>
            <person name="Smanski M.J."/>
            <person name="Chevrette M.G."/>
            <person name="De Carvalho L.P.S."/>
            <person name="Shen B."/>
        </authorList>
    </citation>
    <scope>NUCLEOTIDE SEQUENCE [LARGE SCALE GENOMIC DNA]</scope>
    <source>
        <strain evidence="12 13">NPDC017990</strain>
    </source>
</reference>
<evidence type="ECO:0000256" key="11">
    <source>
        <dbReference type="SAM" id="Phobius"/>
    </source>
</evidence>
<dbReference type="NCBIfam" id="NF040906">
    <property type="entry name" value="GguB"/>
    <property type="match status" value="1"/>
</dbReference>
<keyword evidence="13" id="KW-1185">Reference proteome</keyword>
<evidence type="ECO:0000256" key="3">
    <source>
        <dbReference type="ARBA" id="ARBA00022475"/>
    </source>
</evidence>
<dbReference type="PANTHER" id="PTHR32196:SF32">
    <property type="entry name" value="XYLOSE TRANSPORT SYSTEM PERMEASE PROTEIN XYLH"/>
    <property type="match status" value="1"/>
</dbReference>
<organism evidence="12 13">
    <name type="scientific">Streptomyces longisporoflavus</name>
    <dbReference type="NCBI Taxonomy" id="28044"/>
    <lineage>
        <taxon>Bacteria</taxon>
        <taxon>Bacillati</taxon>
        <taxon>Actinomycetota</taxon>
        <taxon>Actinomycetes</taxon>
        <taxon>Kitasatosporales</taxon>
        <taxon>Streptomycetaceae</taxon>
        <taxon>Streptomyces</taxon>
    </lineage>
</organism>
<feature type="transmembrane region" description="Helical" evidence="11">
    <location>
        <begin position="115"/>
        <end position="142"/>
    </location>
</feature>
<dbReference type="EMBL" id="JBIRGQ010000003">
    <property type="protein sequence ID" value="MFH8546466.1"/>
    <property type="molecule type" value="Genomic_DNA"/>
</dbReference>
<keyword evidence="3" id="KW-1003">Cell membrane</keyword>
<evidence type="ECO:0000256" key="7">
    <source>
        <dbReference type="ARBA" id="ARBA00022989"/>
    </source>
</evidence>